<comment type="caution">
    <text evidence="3">The sequence shown here is derived from an EMBL/GenBank/DDBJ whole genome shotgun (WGS) entry which is preliminary data.</text>
</comment>
<evidence type="ECO:0000313" key="4">
    <source>
        <dbReference type="Proteomes" id="UP001381693"/>
    </source>
</evidence>
<dbReference type="SUPFAM" id="SSF52833">
    <property type="entry name" value="Thioredoxin-like"/>
    <property type="match status" value="1"/>
</dbReference>
<feature type="transmembrane region" description="Helical" evidence="1">
    <location>
        <begin position="121"/>
        <end position="142"/>
    </location>
</feature>
<dbReference type="EMBL" id="JAXCGZ010021931">
    <property type="protein sequence ID" value="KAK7040808.1"/>
    <property type="molecule type" value="Genomic_DNA"/>
</dbReference>
<name>A0AAN8WKV3_HALRR</name>
<dbReference type="Gene3D" id="3.40.30.10">
    <property type="entry name" value="Glutaredoxin"/>
    <property type="match status" value="1"/>
</dbReference>
<dbReference type="AlphaFoldDB" id="A0AAN8WKV3"/>
<organism evidence="3 4">
    <name type="scientific">Halocaridina rubra</name>
    <name type="common">Hawaiian red shrimp</name>
    <dbReference type="NCBI Taxonomy" id="373956"/>
    <lineage>
        <taxon>Eukaryota</taxon>
        <taxon>Metazoa</taxon>
        <taxon>Ecdysozoa</taxon>
        <taxon>Arthropoda</taxon>
        <taxon>Crustacea</taxon>
        <taxon>Multicrustacea</taxon>
        <taxon>Malacostraca</taxon>
        <taxon>Eumalacostraca</taxon>
        <taxon>Eucarida</taxon>
        <taxon>Decapoda</taxon>
        <taxon>Pleocyemata</taxon>
        <taxon>Caridea</taxon>
        <taxon>Atyoidea</taxon>
        <taxon>Atyidae</taxon>
        <taxon>Halocaridina</taxon>
    </lineage>
</organism>
<evidence type="ECO:0000256" key="1">
    <source>
        <dbReference type="SAM" id="Phobius"/>
    </source>
</evidence>
<dbReference type="PANTHER" id="PTHR46388">
    <property type="entry name" value="NHL REPEAT-CONTAINING PROTEIN 2"/>
    <property type="match status" value="1"/>
</dbReference>
<accession>A0AAN8WKV3</accession>
<keyword evidence="1" id="KW-1133">Transmembrane helix</keyword>
<dbReference type="PANTHER" id="PTHR46388:SF2">
    <property type="entry name" value="NHL REPEAT-CONTAINING PROTEIN 2"/>
    <property type="match status" value="1"/>
</dbReference>
<feature type="domain" description="Thioredoxin-like fold" evidence="2">
    <location>
        <begin position="33"/>
        <end position="124"/>
    </location>
</feature>
<dbReference type="InterPro" id="IPR036249">
    <property type="entry name" value="Thioredoxin-like_sf"/>
</dbReference>
<sequence length="152" mass="17349">MWENEPLTKTFCHFRLEWFNVSRALTLVGDLKGRISVLDFFTYCCINCMHILPDLECLEDKHPPENGEVLVVGVHSAKFENERVSANIEAAIQKYDIHHPVVNDSQAKLWKHLGISCWPTLLILACGLTCTLTLQHVVYLHFYTSLCSLPPP</sequence>
<proteinExistence type="predicted"/>
<keyword evidence="1" id="KW-0472">Membrane</keyword>
<reference evidence="3 4" key="1">
    <citation type="submission" date="2023-11" db="EMBL/GenBank/DDBJ databases">
        <title>Halocaridina rubra genome assembly.</title>
        <authorList>
            <person name="Smith C."/>
        </authorList>
    </citation>
    <scope>NUCLEOTIDE SEQUENCE [LARGE SCALE GENOMIC DNA]</scope>
    <source>
        <strain evidence="3">EP-1</strain>
        <tissue evidence="3">Whole</tissue>
    </source>
</reference>
<dbReference type="Pfam" id="PF13905">
    <property type="entry name" value="Thioredoxin_8"/>
    <property type="match status" value="1"/>
</dbReference>
<keyword evidence="1" id="KW-0812">Transmembrane</keyword>
<evidence type="ECO:0000259" key="2">
    <source>
        <dbReference type="Pfam" id="PF13905"/>
    </source>
</evidence>
<keyword evidence="4" id="KW-1185">Reference proteome</keyword>
<dbReference type="Proteomes" id="UP001381693">
    <property type="component" value="Unassembled WGS sequence"/>
</dbReference>
<dbReference type="InterPro" id="IPR012336">
    <property type="entry name" value="Thioredoxin-like_fold"/>
</dbReference>
<protein>
    <submittedName>
        <fullName evidence="3">NHL repeat-containing protein 2</fullName>
    </submittedName>
</protein>
<gene>
    <name evidence="3" type="primary">NHLRC2</name>
    <name evidence="3" type="ORF">SK128_012920</name>
</gene>
<evidence type="ECO:0000313" key="3">
    <source>
        <dbReference type="EMBL" id="KAK7040808.1"/>
    </source>
</evidence>